<dbReference type="RefSeq" id="WP_152127277.1">
    <property type="nucleotide sequence ID" value="NZ_WELI01000022.1"/>
</dbReference>
<dbReference type="EMBL" id="WELI01000022">
    <property type="protein sequence ID" value="KAB7725502.1"/>
    <property type="molecule type" value="Genomic_DNA"/>
</dbReference>
<proteinExistence type="predicted"/>
<name>A0A7J5TRR4_9BACT</name>
<organism evidence="1 2">
    <name type="scientific">Rudanella paleaurantiibacter</name>
    <dbReference type="NCBI Taxonomy" id="2614655"/>
    <lineage>
        <taxon>Bacteria</taxon>
        <taxon>Pseudomonadati</taxon>
        <taxon>Bacteroidota</taxon>
        <taxon>Cytophagia</taxon>
        <taxon>Cytophagales</taxon>
        <taxon>Cytophagaceae</taxon>
        <taxon>Rudanella</taxon>
    </lineage>
</organism>
<dbReference type="AlphaFoldDB" id="A0A7J5TRR4"/>
<reference evidence="1 2" key="1">
    <citation type="submission" date="2019-10" db="EMBL/GenBank/DDBJ databases">
        <title>Rudanella paleaurantiibacter sp. nov., isolated from sludge.</title>
        <authorList>
            <person name="Xu S.Q."/>
        </authorList>
    </citation>
    <scope>NUCLEOTIDE SEQUENCE [LARGE SCALE GENOMIC DNA]</scope>
    <source>
        <strain evidence="1 2">HX-22-17</strain>
    </source>
</reference>
<protein>
    <submittedName>
        <fullName evidence="1">Uncharacterized protein</fullName>
    </submittedName>
</protein>
<evidence type="ECO:0000313" key="1">
    <source>
        <dbReference type="EMBL" id="KAB7725502.1"/>
    </source>
</evidence>
<keyword evidence="2" id="KW-1185">Reference proteome</keyword>
<sequence>MKTNPYADEDNEPIKGQELEFMAWYTQDPSAYLATLPEDERAREEERMAFRNQKMVSEQF</sequence>
<gene>
    <name evidence="1" type="ORF">F5984_26020</name>
</gene>
<accession>A0A7J5TRR4</accession>
<dbReference type="Proteomes" id="UP000488299">
    <property type="component" value="Unassembled WGS sequence"/>
</dbReference>
<comment type="caution">
    <text evidence="1">The sequence shown here is derived from an EMBL/GenBank/DDBJ whole genome shotgun (WGS) entry which is preliminary data.</text>
</comment>
<evidence type="ECO:0000313" key="2">
    <source>
        <dbReference type="Proteomes" id="UP000488299"/>
    </source>
</evidence>